<dbReference type="GeneID" id="3974369"/>
<keyword evidence="5" id="KW-0175">Coiled coil</keyword>
<evidence type="ECO:0000256" key="1">
    <source>
        <dbReference type="ARBA" id="ARBA00022723"/>
    </source>
</evidence>
<feature type="region of interest" description="Disordered" evidence="6">
    <location>
        <begin position="419"/>
        <end position="453"/>
    </location>
</feature>
<evidence type="ECO:0000256" key="3">
    <source>
        <dbReference type="ARBA" id="ARBA00022833"/>
    </source>
</evidence>
<accession>Q287I5</accession>
<dbReference type="InterPro" id="IPR001841">
    <property type="entry name" value="Znf_RING"/>
</dbReference>
<feature type="coiled-coil region" evidence="5">
    <location>
        <begin position="217"/>
        <end position="348"/>
    </location>
</feature>
<keyword evidence="9" id="KW-1185">Reference proteome</keyword>
<dbReference type="EMBL" id="DQ123841">
    <property type="protein sequence ID" value="AAZ38253.1"/>
    <property type="molecule type" value="Genomic_DNA"/>
</dbReference>
<dbReference type="SMART" id="SM00184">
    <property type="entry name" value="RING"/>
    <property type="match status" value="1"/>
</dbReference>
<evidence type="ECO:0000256" key="5">
    <source>
        <dbReference type="SAM" id="Coils"/>
    </source>
</evidence>
<evidence type="ECO:0000313" key="9">
    <source>
        <dbReference type="Proteomes" id="UP000204644"/>
    </source>
</evidence>
<dbReference type="SUPFAM" id="SSF57850">
    <property type="entry name" value="RING/U-box"/>
    <property type="match status" value="1"/>
</dbReference>
<dbReference type="PROSITE" id="PS00518">
    <property type="entry name" value="ZF_RING_1"/>
    <property type="match status" value="1"/>
</dbReference>
<evidence type="ECO:0000259" key="7">
    <source>
        <dbReference type="PROSITE" id="PS50089"/>
    </source>
</evidence>
<evidence type="ECO:0000256" key="4">
    <source>
        <dbReference type="PROSITE-ProRule" id="PRU00175"/>
    </source>
</evidence>
<reference evidence="9" key="1">
    <citation type="journal article" date="2005" name="J. Invertebr. Pathol.">
        <title>Molecular characterization of Agrotis segetum nucleopolyhedrovirus from Poland.</title>
        <authorList>
            <person name="Jakubowska A."/>
            <person name="van Oers M.M."/>
            <person name="Ziemnicka J."/>
            <person name="Lipa J.J."/>
            <person name="Vlak J.M."/>
        </authorList>
    </citation>
    <scope>NUCLEOTIDE SEQUENCE [LARGE SCALE GENOMIC DNA]</scope>
</reference>
<proteinExistence type="predicted"/>
<dbReference type="InterPro" id="IPR017907">
    <property type="entry name" value="Znf_RING_CS"/>
</dbReference>
<keyword evidence="2 4" id="KW-0863">Zinc-finger</keyword>
<dbReference type="InterPro" id="IPR013083">
    <property type="entry name" value="Znf_RING/FYVE/PHD"/>
</dbReference>
<dbReference type="OrthoDB" id="8894at10239"/>
<dbReference type="Gene3D" id="3.30.40.10">
    <property type="entry name" value="Zinc/RING finger domain, C3HC4 (zinc finger)"/>
    <property type="match status" value="1"/>
</dbReference>
<dbReference type="PROSITE" id="PS50089">
    <property type="entry name" value="ZF_RING_2"/>
    <property type="match status" value="1"/>
</dbReference>
<keyword evidence="3" id="KW-0862">Zinc</keyword>
<reference evidence="8 9" key="2">
    <citation type="journal article" date="2006" name="J. Gen. Virol.">
        <title>Genome sequence of an enhancin gene-rich nucleopolyhedrovirus (NPV) from Agrotis segetum: collinearity with Spodoptera exigua multiple NPV.</title>
        <authorList>
            <person name="Jakubowska A.K."/>
            <person name="Peters S.A."/>
            <person name="Ziemnicka J."/>
            <person name="Vlak J.M."/>
            <person name="van Oers M.M."/>
        </authorList>
    </citation>
    <scope>NUCLEOTIDE SEQUENCE [LARGE SCALE GENOMIC DNA]</scope>
</reference>
<name>Q287I5_NPVAS</name>
<evidence type="ECO:0000313" key="8">
    <source>
        <dbReference type="EMBL" id="AAZ38253.1"/>
    </source>
</evidence>
<feature type="compositionally biased region" description="Polar residues" evidence="6">
    <location>
        <begin position="431"/>
        <end position="445"/>
    </location>
</feature>
<evidence type="ECO:0000256" key="2">
    <source>
        <dbReference type="ARBA" id="ARBA00022771"/>
    </source>
</evidence>
<dbReference type="KEGG" id="vg:3974369"/>
<protein>
    <submittedName>
        <fullName evidence="8">CG30</fullName>
    </submittedName>
</protein>
<organism evidence="8 9">
    <name type="scientific">Agrotis segetum nuclear polyhedrosis virus</name>
    <name type="common">AsNPV</name>
    <dbReference type="NCBI Taxonomy" id="1962501"/>
    <lineage>
        <taxon>Viruses</taxon>
        <taxon>Viruses incertae sedis</taxon>
        <taxon>Naldaviricetes</taxon>
        <taxon>Lefavirales</taxon>
        <taxon>Baculoviridae</taxon>
        <taxon>Alphabaculovirus</taxon>
        <taxon>Alphabaculovirus agsegetum</taxon>
    </lineage>
</organism>
<dbReference type="Proteomes" id="UP000204644">
    <property type="component" value="Segment"/>
</dbReference>
<feature type="compositionally biased region" description="Basic and acidic residues" evidence="6">
    <location>
        <begin position="420"/>
        <end position="429"/>
    </location>
</feature>
<keyword evidence="1" id="KW-0479">Metal-binding</keyword>
<dbReference type="GO" id="GO:0008270">
    <property type="term" value="F:zinc ion binding"/>
    <property type="evidence" value="ECO:0007669"/>
    <property type="project" value="UniProtKB-KW"/>
</dbReference>
<sequence>MFSNETTMESVTLNCGVCLTDVLVKANETTRKENLYIVPFLSLIECNHALCVHCVKNLQTSNRRAISCPMCREVSTKFRLISINNNELYTIDCTANSIQRHTSTQCNINMNIPMLVSHLFPFSLRPNDDVDFITFEPSPNTNEASTSASVSTVYEDTASELYPNNELNQTASASIDPDHTISDLNSIAPDLDSTVSIENNQERECTEEPENQVYESQIAAVAQISHLQNEIDRLNEEHNSALDLARDIGLEIRQLLLEKSSHELSVRNLTLQENEKTRNIEQLTEQKNQLESSIQQLIKRENLKKIEIRRLSNKLKQMADQLQNKEKLKKLNESIAKKHTELNQINDLLSHTQSLNDILLAQHNNLHSSIKIKSELNETYKQLFSKLENKKTFLEQANIKLRTENDELNAINKRLTQENLKLKREREQDENPQAENVDSENGSSNKTKKTKLY</sequence>
<organismHost>
    <name type="scientific">Lepidoptera</name>
    <name type="common">moths &amp; butterflies</name>
    <dbReference type="NCBI Taxonomy" id="7088"/>
</organismHost>
<dbReference type="RefSeq" id="YP_529757.1">
    <property type="nucleotide sequence ID" value="NC_007921.1"/>
</dbReference>
<evidence type="ECO:0000256" key="6">
    <source>
        <dbReference type="SAM" id="MobiDB-lite"/>
    </source>
</evidence>
<feature type="domain" description="RING-type" evidence="7">
    <location>
        <begin position="15"/>
        <end position="72"/>
    </location>
</feature>